<dbReference type="Gene3D" id="3.40.50.11320">
    <property type="match status" value="1"/>
</dbReference>
<dbReference type="Gene3D" id="3.40.50.1820">
    <property type="entry name" value="alpha/beta hydrolase"/>
    <property type="match status" value="1"/>
</dbReference>
<dbReference type="FunCoup" id="A0A2R6RTR9">
    <property type="interactions" value="58"/>
</dbReference>
<dbReference type="InterPro" id="IPR001563">
    <property type="entry name" value="Peptidase_S10"/>
</dbReference>
<keyword evidence="8" id="KW-0325">Glycoprotein</keyword>
<dbReference type="OrthoDB" id="443318at2759"/>
<keyword evidence="3" id="KW-0964">Secreted</keyword>
<keyword evidence="7" id="KW-1015">Disulfide bond</keyword>
<gene>
    <name evidence="11" type="ORF">CEY00_Acc03810</name>
</gene>
<dbReference type="PROSITE" id="PS00131">
    <property type="entry name" value="CARBOXYPEPT_SER_SER"/>
    <property type="match status" value="1"/>
</dbReference>
<dbReference type="InParanoid" id="A0A2R6RTR9"/>
<dbReference type="OMA" id="SYPWKSC"/>
<dbReference type="SUPFAM" id="SSF53474">
    <property type="entry name" value="alpha/beta-Hydrolases"/>
    <property type="match status" value="1"/>
</dbReference>
<dbReference type="PROSITE" id="PS00560">
    <property type="entry name" value="CARBOXYPEPT_SER_HIS"/>
    <property type="match status" value="1"/>
</dbReference>
<dbReference type="InterPro" id="IPR033124">
    <property type="entry name" value="Ser_caboxypep_his_AS"/>
</dbReference>
<feature type="chain" id="PRO_5015213981" description="Carboxypeptidase" evidence="10">
    <location>
        <begin position="22"/>
        <end position="458"/>
    </location>
</feature>
<evidence type="ECO:0000313" key="12">
    <source>
        <dbReference type="Proteomes" id="UP000241394"/>
    </source>
</evidence>
<organism evidence="11 12">
    <name type="scientific">Actinidia chinensis var. chinensis</name>
    <name type="common">Chinese soft-hair kiwi</name>
    <dbReference type="NCBI Taxonomy" id="1590841"/>
    <lineage>
        <taxon>Eukaryota</taxon>
        <taxon>Viridiplantae</taxon>
        <taxon>Streptophyta</taxon>
        <taxon>Embryophyta</taxon>
        <taxon>Tracheophyta</taxon>
        <taxon>Spermatophyta</taxon>
        <taxon>Magnoliopsida</taxon>
        <taxon>eudicotyledons</taxon>
        <taxon>Gunneridae</taxon>
        <taxon>Pentapetalae</taxon>
        <taxon>asterids</taxon>
        <taxon>Ericales</taxon>
        <taxon>Actinidiaceae</taxon>
        <taxon>Actinidia</taxon>
    </lineage>
</organism>
<comment type="function">
    <text evidence="9">Probable carboxypeptidase.</text>
</comment>
<dbReference type="Gene3D" id="6.10.250.940">
    <property type="match status" value="1"/>
</dbReference>
<sequence length="458" mass="51691">MGNSLFSVLCLSFLFWATCYSLSSGDQERERITWLPGQPTNVGFAQYSGYVTVNQQAGRALFYWLVEAPESRGPDSRPLLLWLNGGPGCSSVAYGAAEEIGPFRINPDGKTLYLNPYAWNNLANVLFLESPAGVGFSYSNTTSDLYTAGDQKTAEDAYVFLVNWFERFPQYKHRDFYIAGESYAGHYVPQLSQLVYQRNKGIKNPVINFKGFMVGNAVTDDYHDYIGTFEYWWTHGLISDSTYKILRVACDFGSSQHPSSDCMKALRVAEVEQGNIDPYSIYTRPCNNTASLRRNLRGHYPWMSRAYDPCTERYSQAYFNLPEVQKAFHANVTGLSYPWKTCSDIVGVGNYWGDSPLSMLPIYRELIAAGLRIWVFSGDTDAVVPVTATRYSIDALKLPTITSWYPWYDHGKVGGWSQVYKGLTLVTVTGAGHEVPLHRPRQAYILFRSFLDNKPMPS</sequence>
<comment type="similarity">
    <text evidence="2 10">Belongs to the peptidase S10 family.</text>
</comment>
<evidence type="ECO:0000256" key="1">
    <source>
        <dbReference type="ARBA" id="ARBA00004613"/>
    </source>
</evidence>
<evidence type="ECO:0000256" key="8">
    <source>
        <dbReference type="ARBA" id="ARBA00023180"/>
    </source>
</evidence>
<evidence type="ECO:0000256" key="4">
    <source>
        <dbReference type="ARBA" id="ARBA00022645"/>
    </source>
</evidence>
<reference evidence="11 12" key="1">
    <citation type="submission" date="2017-07" db="EMBL/GenBank/DDBJ databases">
        <title>An improved, manually edited Actinidia chinensis var. chinensis (kiwifruit) genome highlights the challenges associated with draft genomes and gene prediction in plants.</title>
        <authorList>
            <person name="Pilkington S."/>
            <person name="Crowhurst R."/>
            <person name="Hilario E."/>
            <person name="Nardozza S."/>
            <person name="Fraser L."/>
            <person name="Peng Y."/>
            <person name="Gunaseelan K."/>
            <person name="Simpson R."/>
            <person name="Tahir J."/>
            <person name="Deroles S."/>
            <person name="Templeton K."/>
            <person name="Luo Z."/>
            <person name="Davy M."/>
            <person name="Cheng C."/>
            <person name="Mcneilage M."/>
            <person name="Scaglione D."/>
            <person name="Liu Y."/>
            <person name="Zhang Q."/>
            <person name="Datson P."/>
            <person name="De Silva N."/>
            <person name="Gardiner S."/>
            <person name="Bassett H."/>
            <person name="Chagne D."/>
            <person name="Mccallum J."/>
            <person name="Dzierzon H."/>
            <person name="Deng C."/>
            <person name="Wang Y.-Y."/>
            <person name="Barron N."/>
            <person name="Manako K."/>
            <person name="Bowen J."/>
            <person name="Foster T."/>
            <person name="Erridge Z."/>
            <person name="Tiffin H."/>
            <person name="Waite C."/>
            <person name="Davies K."/>
            <person name="Grierson E."/>
            <person name="Laing W."/>
            <person name="Kirk R."/>
            <person name="Chen X."/>
            <person name="Wood M."/>
            <person name="Montefiori M."/>
            <person name="Brummell D."/>
            <person name="Schwinn K."/>
            <person name="Catanach A."/>
            <person name="Fullerton C."/>
            <person name="Li D."/>
            <person name="Meiyalaghan S."/>
            <person name="Nieuwenhuizen N."/>
            <person name="Read N."/>
            <person name="Prakash R."/>
            <person name="Hunter D."/>
            <person name="Zhang H."/>
            <person name="Mckenzie M."/>
            <person name="Knabel M."/>
            <person name="Harris A."/>
            <person name="Allan A."/>
            <person name="Chen A."/>
            <person name="Janssen B."/>
            <person name="Plunkett B."/>
            <person name="Dwamena C."/>
            <person name="Voogd C."/>
            <person name="Leif D."/>
            <person name="Lafferty D."/>
            <person name="Souleyre E."/>
            <person name="Varkonyi-Gasic E."/>
            <person name="Gambi F."/>
            <person name="Hanley J."/>
            <person name="Yao J.-L."/>
            <person name="Cheung J."/>
            <person name="David K."/>
            <person name="Warren B."/>
            <person name="Marsh K."/>
            <person name="Snowden K."/>
            <person name="Lin-Wang K."/>
            <person name="Brian L."/>
            <person name="Martinez-Sanchez M."/>
            <person name="Wang M."/>
            <person name="Ileperuma N."/>
            <person name="Macnee N."/>
            <person name="Campin R."/>
            <person name="Mcatee P."/>
            <person name="Drummond R."/>
            <person name="Espley R."/>
            <person name="Ireland H."/>
            <person name="Wu R."/>
            <person name="Atkinson R."/>
            <person name="Karunairetnam S."/>
            <person name="Bulley S."/>
            <person name="Chunkath S."/>
            <person name="Hanley Z."/>
            <person name="Storey R."/>
            <person name="Thrimawithana A."/>
            <person name="Thomson S."/>
            <person name="David C."/>
            <person name="Testolin R."/>
        </authorList>
    </citation>
    <scope>NUCLEOTIDE SEQUENCE [LARGE SCALE GENOMIC DNA]</scope>
    <source>
        <strain evidence="12">cv. Red5</strain>
        <tissue evidence="11">Young leaf</tissue>
    </source>
</reference>
<evidence type="ECO:0000313" key="11">
    <source>
        <dbReference type="EMBL" id="PSS33424.1"/>
    </source>
</evidence>
<comment type="subcellular location">
    <subcellularLocation>
        <location evidence="1">Secreted</location>
    </subcellularLocation>
</comment>
<dbReference type="GO" id="GO:0006508">
    <property type="term" value="P:proteolysis"/>
    <property type="evidence" value="ECO:0007669"/>
    <property type="project" value="UniProtKB-KW"/>
</dbReference>
<keyword evidence="5 10" id="KW-0645">Protease</keyword>
<dbReference type="GO" id="GO:0005773">
    <property type="term" value="C:vacuole"/>
    <property type="evidence" value="ECO:0007669"/>
    <property type="project" value="TreeGrafter"/>
</dbReference>
<dbReference type="EMBL" id="NKQK01000003">
    <property type="protein sequence ID" value="PSS33424.1"/>
    <property type="molecule type" value="Genomic_DNA"/>
</dbReference>
<evidence type="ECO:0000256" key="9">
    <source>
        <dbReference type="ARBA" id="ARBA00037399"/>
    </source>
</evidence>
<protein>
    <recommendedName>
        <fullName evidence="10">Carboxypeptidase</fullName>
        <ecNumber evidence="10">3.4.16.-</ecNumber>
    </recommendedName>
</protein>
<evidence type="ECO:0000256" key="10">
    <source>
        <dbReference type="RuleBase" id="RU361156"/>
    </source>
</evidence>
<dbReference type="AlphaFoldDB" id="A0A2R6RTR9"/>
<evidence type="ECO:0000256" key="2">
    <source>
        <dbReference type="ARBA" id="ARBA00009431"/>
    </source>
</evidence>
<evidence type="ECO:0000256" key="5">
    <source>
        <dbReference type="ARBA" id="ARBA00022670"/>
    </source>
</evidence>
<feature type="signal peptide" evidence="10">
    <location>
        <begin position="1"/>
        <end position="21"/>
    </location>
</feature>
<dbReference type="PRINTS" id="PR00724">
    <property type="entry name" value="CRBOXYPTASEC"/>
</dbReference>
<keyword evidence="4 10" id="KW-0121">Carboxypeptidase</keyword>
<dbReference type="GO" id="GO:0004185">
    <property type="term" value="F:serine-type carboxypeptidase activity"/>
    <property type="evidence" value="ECO:0007669"/>
    <property type="project" value="UniProtKB-UniRule"/>
</dbReference>
<evidence type="ECO:0000256" key="3">
    <source>
        <dbReference type="ARBA" id="ARBA00022525"/>
    </source>
</evidence>
<dbReference type="STRING" id="1590841.A0A2R6RTR9"/>
<evidence type="ECO:0000256" key="7">
    <source>
        <dbReference type="ARBA" id="ARBA00023157"/>
    </source>
</evidence>
<dbReference type="FunFam" id="3.40.50.1820:FF:000013">
    <property type="entry name" value="Carboxypeptidase"/>
    <property type="match status" value="1"/>
</dbReference>
<keyword evidence="12" id="KW-1185">Reference proteome</keyword>
<dbReference type="Pfam" id="PF00450">
    <property type="entry name" value="Peptidase_S10"/>
    <property type="match status" value="1"/>
</dbReference>
<dbReference type="Proteomes" id="UP000241394">
    <property type="component" value="Chromosome LG3"/>
</dbReference>
<dbReference type="GO" id="GO:0005576">
    <property type="term" value="C:extracellular region"/>
    <property type="evidence" value="ECO:0007669"/>
    <property type="project" value="UniProtKB-SubCell"/>
</dbReference>
<name>A0A2R6RTR9_ACTCC</name>
<keyword evidence="6 10" id="KW-0378">Hydrolase</keyword>
<dbReference type="PANTHER" id="PTHR11802:SF198">
    <property type="entry name" value="SERINE CARBOXYPEPTIDASE-LIKE 27"/>
    <property type="match status" value="1"/>
</dbReference>
<reference evidence="12" key="2">
    <citation type="journal article" date="2018" name="BMC Genomics">
        <title>A manually annotated Actinidia chinensis var. chinensis (kiwifruit) genome highlights the challenges associated with draft genomes and gene prediction in plants.</title>
        <authorList>
            <person name="Pilkington S.M."/>
            <person name="Crowhurst R."/>
            <person name="Hilario E."/>
            <person name="Nardozza S."/>
            <person name="Fraser L."/>
            <person name="Peng Y."/>
            <person name="Gunaseelan K."/>
            <person name="Simpson R."/>
            <person name="Tahir J."/>
            <person name="Deroles S.C."/>
            <person name="Templeton K."/>
            <person name="Luo Z."/>
            <person name="Davy M."/>
            <person name="Cheng C."/>
            <person name="McNeilage M."/>
            <person name="Scaglione D."/>
            <person name="Liu Y."/>
            <person name="Zhang Q."/>
            <person name="Datson P."/>
            <person name="De Silva N."/>
            <person name="Gardiner S.E."/>
            <person name="Bassett H."/>
            <person name="Chagne D."/>
            <person name="McCallum J."/>
            <person name="Dzierzon H."/>
            <person name="Deng C."/>
            <person name="Wang Y.Y."/>
            <person name="Barron L."/>
            <person name="Manako K."/>
            <person name="Bowen J."/>
            <person name="Foster T.M."/>
            <person name="Erridge Z.A."/>
            <person name="Tiffin H."/>
            <person name="Waite C.N."/>
            <person name="Davies K.M."/>
            <person name="Grierson E.P."/>
            <person name="Laing W.A."/>
            <person name="Kirk R."/>
            <person name="Chen X."/>
            <person name="Wood M."/>
            <person name="Montefiori M."/>
            <person name="Brummell D.A."/>
            <person name="Schwinn K.E."/>
            <person name="Catanach A."/>
            <person name="Fullerton C."/>
            <person name="Li D."/>
            <person name="Meiyalaghan S."/>
            <person name="Nieuwenhuizen N."/>
            <person name="Read N."/>
            <person name="Prakash R."/>
            <person name="Hunter D."/>
            <person name="Zhang H."/>
            <person name="McKenzie M."/>
            <person name="Knabel M."/>
            <person name="Harris A."/>
            <person name="Allan A.C."/>
            <person name="Gleave A."/>
            <person name="Chen A."/>
            <person name="Janssen B.J."/>
            <person name="Plunkett B."/>
            <person name="Ampomah-Dwamena C."/>
            <person name="Voogd C."/>
            <person name="Leif D."/>
            <person name="Lafferty D."/>
            <person name="Souleyre E.J.F."/>
            <person name="Varkonyi-Gasic E."/>
            <person name="Gambi F."/>
            <person name="Hanley J."/>
            <person name="Yao J.L."/>
            <person name="Cheung J."/>
            <person name="David K.M."/>
            <person name="Warren B."/>
            <person name="Marsh K."/>
            <person name="Snowden K.C."/>
            <person name="Lin-Wang K."/>
            <person name="Brian L."/>
            <person name="Martinez-Sanchez M."/>
            <person name="Wang M."/>
            <person name="Ileperuma N."/>
            <person name="Macnee N."/>
            <person name="Campin R."/>
            <person name="McAtee P."/>
            <person name="Drummond R.S.M."/>
            <person name="Espley R.V."/>
            <person name="Ireland H.S."/>
            <person name="Wu R."/>
            <person name="Atkinson R.G."/>
            <person name="Karunairetnam S."/>
            <person name="Bulley S."/>
            <person name="Chunkath S."/>
            <person name="Hanley Z."/>
            <person name="Storey R."/>
            <person name="Thrimawithana A.H."/>
            <person name="Thomson S."/>
            <person name="David C."/>
            <person name="Testolin R."/>
            <person name="Huang H."/>
            <person name="Hellens R.P."/>
            <person name="Schaffer R.J."/>
        </authorList>
    </citation>
    <scope>NUCLEOTIDE SEQUENCE [LARGE SCALE GENOMIC DNA]</scope>
    <source>
        <strain evidence="12">cv. Red5</strain>
    </source>
</reference>
<keyword evidence="10" id="KW-0732">Signal</keyword>
<comment type="caution">
    <text evidence="11">The sequence shown here is derived from an EMBL/GenBank/DDBJ whole genome shotgun (WGS) entry which is preliminary data.</text>
</comment>
<dbReference type="PANTHER" id="PTHR11802">
    <property type="entry name" value="SERINE PROTEASE FAMILY S10 SERINE CARBOXYPEPTIDASE"/>
    <property type="match status" value="1"/>
</dbReference>
<dbReference type="EC" id="3.4.16.-" evidence="10"/>
<proteinExistence type="inferred from homology"/>
<dbReference type="Gramene" id="PSS33424">
    <property type="protein sequence ID" value="PSS33424"/>
    <property type="gene ID" value="CEY00_Acc03810"/>
</dbReference>
<accession>A0A2R6RTR9</accession>
<dbReference type="InterPro" id="IPR018202">
    <property type="entry name" value="Ser_caboxypep_ser_AS"/>
</dbReference>
<evidence type="ECO:0000256" key="6">
    <source>
        <dbReference type="ARBA" id="ARBA00022801"/>
    </source>
</evidence>
<dbReference type="FunFam" id="3.40.50.11320:FF:000003">
    <property type="entry name" value="Carboxypeptidase"/>
    <property type="match status" value="1"/>
</dbReference>
<dbReference type="InterPro" id="IPR029058">
    <property type="entry name" value="AB_hydrolase_fold"/>
</dbReference>